<dbReference type="AlphaFoldDB" id="S3D243"/>
<dbReference type="KEGG" id="glz:GLAREA_11952"/>
<evidence type="ECO:0000313" key="2">
    <source>
        <dbReference type="Proteomes" id="UP000016922"/>
    </source>
</evidence>
<organism evidence="1 2">
    <name type="scientific">Glarea lozoyensis (strain ATCC 20868 / MF5171)</name>
    <dbReference type="NCBI Taxonomy" id="1116229"/>
    <lineage>
        <taxon>Eukaryota</taxon>
        <taxon>Fungi</taxon>
        <taxon>Dikarya</taxon>
        <taxon>Ascomycota</taxon>
        <taxon>Pezizomycotina</taxon>
        <taxon>Leotiomycetes</taxon>
        <taxon>Helotiales</taxon>
        <taxon>Helotiaceae</taxon>
        <taxon>Glarea</taxon>
    </lineage>
</organism>
<accession>S3D243</accession>
<protein>
    <submittedName>
        <fullName evidence="1">Uncharacterized protein</fullName>
    </submittedName>
</protein>
<dbReference type="HOGENOM" id="CLU_1563005_0_0_1"/>
<evidence type="ECO:0000313" key="1">
    <source>
        <dbReference type="EMBL" id="EPE31870.1"/>
    </source>
</evidence>
<dbReference type="GeneID" id="19470993"/>
<proteinExistence type="predicted"/>
<dbReference type="EMBL" id="KE145360">
    <property type="protein sequence ID" value="EPE31870.1"/>
    <property type="molecule type" value="Genomic_DNA"/>
</dbReference>
<dbReference type="RefSeq" id="XP_008080925.1">
    <property type="nucleotide sequence ID" value="XM_008082734.1"/>
</dbReference>
<keyword evidence="2" id="KW-1185">Reference proteome</keyword>
<reference evidence="1 2" key="1">
    <citation type="journal article" date="2013" name="BMC Genomics">
        <title>Genomics-driven discovery of the pneumocandin biosynthetic gene cluster in the fungus Glarea lozoyensis.</title>
        <authorList>
            <person name="Chen L."/>
            <person name="Yue Q."/>
            <person name="Zhang X."/>
            <person name="Xiang M."/>
            <person name="Wang C."/>
            <person name="Li S."/>
            <person name="Che Y."/>
            <person name="Ortiz-Lopez F.J."/>
            <person name="Bills G.F."/>
            <person name="Liu X."/>
            <person name="An Z."/>
        </authorList>
    </citation>
    <scope>NUCLEOTIDE SEQUENCE [LARGE SCALE GENOMIC DNA]</scope>
    <source>
        <strain evidence="2">ATCC 20868 / MF5171</strain>
    </source>
</reference>
<gene>
    <name evidence="1" type="ORF">GLAREA_11952</name>
</gene>
<dbReference type="Proteomes" id="UP000016922">
    <property type="component" value="Unassembled WGS sequence"/>
</dbReference>
<name>S3D243_GLAL2</name>
<sequence>MGLGHLLKNYAEGEAEHVFGEAVDEGGKIEGHIKNAINDVKGCWDEGVCQEEHEHGEDCCPPCGHTQIDQNCEVCTEYESSWTGGGGSTLTQPSCGHSDYDEDCDTCTEHVQTHWDQSGPNAPTCGHEAPEEGCDQCDQLKGQCWGGGADESACGHQQYDESCEECNASWQ</sequence>